<feature type="region of interest" description="Disordered" evidence="1">
    <location>
        <begin position="1"/>
        <end position="28"/>
    </location>
</feature>
<sequence length="455" mass="48613">MKSQNFVNTDKSAPKRQRGKGRQRNSEAATASLVAILNHVRLSEATTRHELERVSEYGRAIIADRLAILSELVLVSESETGVATGGRAPRLVQFTKDRARLVVVTLDQSAIGVGLADLQGKLIMEHHEAINIANQTLTADRVCTLINWLMTRQPKIPNLWGISISVPGPVLTDPNIPFLLETPNFLPNWDNSGFVEALMQRFKVPVWMHSNVETMTMGELNGGAGIGQQTMLFIKVGQRIGAGLVSNGKPYHGAAGAVGLIGQLPVTSDDTTGSLDAMAGASMIKAKGIKAAQSGESAYLAELLEREKNITAVEVCQAAQMGDSVSTEIVVQSGRLIGGVVATLANMLNPQLIVFAGSIAQTNDILLASIRETVYGASHPLVTRDLRILRSQMGNSAALLGAAGIAVSALFEPVFLKDWILLGTPTQHPDFVYGLETLNSITRQADDEAQAPPSS</sequence>
<protein>
    <submittedName>
        <fullName evidence="2">ROK family transcriptional repressor</fullName>
    </submittedName>
</protein>
<dbReference type="EMBL" id="CP003984">
    <property type="protein sequence ID" value="AII86758.1"/>
    <property type="molecule type" value="Genomic_DNA"/>
</dbReference>
<keyword evidence="3" id="KW-1185">Reference proteome</keyword>
<dbReference type="AlphaFoldDB" id="A0AAN0RIE4"/>
<evidence type="ECO:0000256" key="1">
    <source>
        <dbReference type="SAM" id="MobiDB-lite"/>
    </source>
</evidence>
<dbReference type="InterPro" id="IPR000600">
    <property type="entry name" value="ROK"/>
</dbReference>
<reference evidence="2 3" key="1">
    <citation type="journal article" date="2014" name="ISME J.">
        <title>Adaptation of an abundant Roseobacter RCA organism to pelagic systems revealed by genomic and transcriptomic analyses.</title>
        <authorList>
            <person name="Voget S."/>
            <person name="Wemheuer B."/>
            <person name="Brinkhoff T."/>
            <person name="Vollmers J."/>
            <person name="Dietrich S."/>
            <person name="Giebel H.A."/>
            <person name="Beardsley C."/>
            <person name="Sardemann C."/>
            <person name="Bakenhus I."/>
            <person name="Billerbeck S."/>
            <person name="Daniel R."/>
            <person name="Simon M."/>
        </authorList>
    </citation>
    <scope>NUCLEOTIDE SEQUENCE [LARGE SCALE GENOMIC DNA]</scope>
    <source>
        <strain evidence="2 3">RCA23</strain>
    </source>
</reference>
<evidence type="ECO:0000313" key="2">
    <source>
        <dbReference type="EMBL" id="AII86758.1"/>
    </source>
</evidence>
<feature type="compositionally biased region" description="Basic residues" evidence="1">
    <location>
        <begin position="14"/>
        <end position="23"/>
    </location>
</feature>
<dbReference type="RefSeq" id="WP_052377069.1">
    <property type="nucleotide sequence ID" value="NZ_CP003984.1"/>
</dbReference>
<dbReference type="KEGG" id="ptp:RCA23_c12110"/>
<dbReference type="PANTHER" id="PTHR18964">
    <property type="entry name" value="ROK (REPRESSOR, ORF, KINASE) FAMILY"/>
    <property type="match status" value="1"/>
</dbReference>
<dbReference type="SUPFAM" id="SSF53067">
    <property type="entry name" value="Actin-like ATPase domain"/>
    <property type="match status" value="1"/>
</dbReference>
<evidence type="ECO:0000313" key="3">
    <source>
        <dbReference type="Proteomes" id="UP000028680"/>
    </source>
</evidence>
<accession>A0AAN0RIE4</accession>
<name>A0AAN0RIE4_9RHOB</name>
<organism evidence="2 3">
    <name type="scientific">Planktomarina temperata RCA23</name>
    <dbReference type="NCBI Taxonomy" id="666509"/>
    <lineage>
        <taxon>Bacteria</taxon>
        <taxon>Pseudomonadati</taxon>
        <taxon>Pseudomonadota</taxon>
        <taxon>Alphaproteobacteria</taxon>
        <taxon>Rhodobacterales</taxon>
        <taxon>Paracoccaceae</taxon>
        <taxon>Planktomarina</taxon>
    </lineage>
</organism>
<dbReference type="Proteomes" id="UP000028680">
    <property type="component" value="Chromosome"/>
</dbReference>
<feature type="compositionally biased region" description="Polar residues" evidence="1">
    <location>
        <begin position="1"/>
        <end position="11"/>
    </location>
</feature>
<dbReference type="PANTHER" id="PTHR18964:SF173">
    <property type="entry name" value="GLUCOKINASE"/>
    <property type="match status" value="1"/>
</dbReference>
<dbReference type="Pfam" id="PF00480">
    <property type="entry name" value="ROK"/>
    <property type="match status" value="1"/>
</dbReference>
<proteinExistence type="predicted"/>
<dbReference type="InterPro" id="IPR043129">
    <property type="entry name" value="ATPase_NBD"/>
</dbReference>
<gene>
    <name evidence="2" type="ORF">RCA23_c12110</name>
</gene>
<dbReference type="Gene3D" id="3.30.420.40">
    <property type="match status" value="2"/>
</dbReference>